<evidence type="ECO:0000256" key="5">
    <source>
        <dbReference type="SAM" id="Phobius"/>
    </source>
</evidence>
<reference evidence="6 7" key="1">
    <citation type="submission" date="2019-09" db="EMBL/GenBank/DDBJ databases">
        <authorList>
            <person name="Chandra G."/>
            <person name="Truman W A."/>
        </authorList>
    </citation>
    <scope>NUCLEOTIDE SEQUENCE [LARGE SCALE GENOMIC DNA]</scope>
    <source>
        <strain evidence="6">PS691</strain>
    </source>
</reference>
<sequence>MGLHEWSWGGVYLSPLLVYAVLALGLTFGVFWLLEFTPIWRWVWHDALFECAVFILIFVTITWTLSGS</sequence>
<evidence type="ECO:0000256" key="2">
    <source>
        <dbReference type="ARBA" id="ARBA00022692"/>
    </source>
</evidence>
<dbReference type="OrthoDB" id="7021192at2"/>
<keyword evidence="2 5" id="KW-0812">Transmembrane</keyword>
<organism evidence="6 7">
    <name type="scientific">Pseudomonas fluorescens</name>
    <dbReference type="NCBI Taxonomy" id="294"/>
    <lineage>
        <taxon>Bacteria</taxon>
        <taxon>Pseudomonadati</taxon>
        <taxon>Pseudomonadota</taxon>
        <taxon>Gammaproteobacteria</taxon>
        <taxon>Pseudomonadales</taxon>
        <taxon>Pseudomonadaceae</taxon>
        <taxon>Pseudomonas</taxon>
    </lineage>
</organism>
<evidence type="ECO:0000313" key="6">
    <source>
        <dbReference type="EMBL" id="VVO17267.1"/>
    </source>
</evidence>
<evidence type="ECO:0000256" key="3">
    <source>
        <dbReference type="ARBA" id="ARBA00022989"/>
    </source>
</evidence>
<protein>
    <recommendedName>
        <fullName evidence="8">DUF1656 domain-containing protein</fullName>
    </recommendedName>
</protein>
<dbReference type="AlphaFoldDB" id="A0A5E7DIC0"/>
<evidence type="ECO:0008006" key="8">
    <source>
        <dbReference type="Google" id="ProtNLM"/>
    </source>
</evidence>
<evidence type="ECO:0000313" key="7">
    <source>
        <dbReference type="Proteomes" id="UP000337909"/>
    </source>
</evidence>
<dbReference type="Pfam" id="PF07869">
    <property type="entry name" value="DUF1656"/>
    <property type="match status" value="1"/>
</dbReference>
<name>A0A5E7DIC0_PSEFL</name>
<gene>
    <name evidence="6" type="ORF">PS691_03896</name>
</gene>
<dbReference type="EMBL" id="CABVHQ010000042">
    <property type="protein sequence ID" value="VVO17267.1"/>
    <property type="molecule type" value="Genomic_DNA"/>
</dbReference>
<keyword evidence="4 5" id="KW-0472">Membrane</keyword>
<keyword evidence="3 5" id="KW-1133">Transmembrane helix</keyword>
<evidence type="ECO:0000256" key="4">
    <source>
        <dbReference type="ARBA" id="ARBA00023136"/>
    </source>
</evidence>
<feature type="transmembrane region" description="Helical" evidence="5">
    <location>
        <begin position="12"/>
        <end position="34"/>
    </location>
</feature>
<dbReference type="Proteomes" id="UP000337909">
    <property type="component" value="Unassembled WGS sequence"/>
</dbReference>
<dbReference type="RefSeq" id="WP_150643762.1">
    <property type="nucleotide sequence ID" value="NZ_CABVHQ010000042.1"/>
</dbReference>
<feature type="transmembrane region" description="Helical" evidence="5">
    <location>
        <begin position="46"/>
        <end position="65"/>
    </location>
</feature>
<dbReference type="InterPro" id="IPR012451">
    <property type="entry name" value="DUF1656"/>
</dbReference>
<evidence type="ECO:0000256" key="1">
    <source>
        <dbReference type="ARBA" id="ARBA00022475"/>
    </source>
</evidence>
<proteinExistence type="predicted"/>
<keyword evidence="1" id="KW-1003">Cell membrane</keyword>
<accession>A0A5E7DIC0</accession>